<feature type="compositionally biased region" description="Low complexity" evidence="1">
    <location>
        <begin position="125"/>
        <end position="136"/>
    </location>
</feature>
<feature type="compositionally biased region" description="Low complexity" evidence="1">
    <location>
        <begin position="33"/>
        <end position="50"/>
    </location>
</feature>
<evidence type="ECO:0000313" key="2">
    <source>
        <dbReference type="EMBL" id="MBB4958889.1"/>
    </source>
</evidence>
<gene>
    <name evidence="2" type="ORF">FHR38_002622</name>
</gene>
<evidence type="ECO:0008006" key="4">
    <source>
        <dbReference type="Google" id="ProtNLM"/>
    </source>
</evidence>
<dbReference type="AlphaFoldDB" id="A0A7W7SQ49"/>
<organism evidence="2 3">
    <name type="scientific">Micromonospora polyrhachis</name>
    <dbReference type="NCBI Taxonomy" id="1282883"/>
    <lineage>
        <taxon>Bacteria</taxon>
        <taxon>Bacillati</taxon>
        <taxon>Actinomycetota</taxon>
        <taxon>Actinomycetes</taxon>
        <taxon>Micromonosporales</taxon>
        <taxon>Micromonosporaceae</taxon>
        <taxon>Micromonospora</taxon>
    </lineage>
</organism>
<evidence type="ECO:0000313" key="3">
    <source>
        <dbReference type="Proteomes" id="UP000578819"/>
    </source>
</evidence>
<comment type="caution">
    <text evidence="2">The sequence shown here is derived from an EMBL/GenBank/DDBJ whole genome shotgun (WGS) entry which is preliminary data.</text>
</comment>
<dbReference type="RefSeq" id="WP_184534911.1">
    <property type="nucleotide sequence ID" value="NZ_JACHJW010000001.1"/>
</dbReference>
<reference evidence="2 3" key="1">
    <citation type="submission" date="2020-08" db="EMBL/GenBank/DDBJ databases">
        <title>Sequencing the genomes of 1000 actinobacteria strains.</title>
        <authorList>
            <person name="Klenk H.-P."/>
        </authorList>
    </citation>
    <scope>NUCLEOTIDE SEQUENCE [LARGE SCALE GENOMIC DNA]</scope>
    <source>
        <strain evidence="2 3">DSM 45886</strain>
    </source>
</reference>
<keyword evidence="3" id="KW-1185">Reference proteome</keyword>
<dbReference type="Proteomes" id="UP000578819">
    <property type="component" value="Unassembled WGS sequence"/>
</dbReference>
<sequence length="414" mass="42260">MEEQPATEPSRNRQPRSKSTPRTRPGEAGFEPGSGSASATPAKSTPPAKAVPRSRSGKTAPSVIFQPPTEQAGPSVTEQAGPSVTEQAGPSVTEQAGPSVTEQAGPSPSEPGGTPRTTPRKRTSKTAAAGGRTTGKTIGGRTTGKTAATAGATAEPLDSPPLDSTPSKQAARKATSATQAKPRKTATAKPPATPTDDRTDDRPTTATPVTARIILTHPGYAPELLATAAVESLGPTAAAWARRTRSTYPTASPAGLARLATQRFVRSASIGGVVSITAAGLLAPLAELATVSWAQAALALHLAAAYGHDPAHPDRAVDLLVLTQVHPDDESARVALAASRQAGPEGELPAYRIMEAAWRLAAPLAAQTGGWLALRLAARLLPGAAALAVAAGDAAMTQRLAARAVARYRPHRHP</sequence>
<accession>A0A7W7SQ49</accession>
<proteinExistence type="predicted"/>
<feature type="compositionally biased region" description="Low complexity" evidence="1">
    <location>
        <begin position="104"/>
        <end position="117"/>
    </location>
</feature>
<feature type="compositionally biased region" description="Low complexity" evidence="1">
    <location>
        <begin position="143"/>
        <end position="167"/>
    </location>
</feature>
<dbReference type="EMBL" id="JACHJW010000001">
    <property type="protein sequence ID" value="MBB4958889.1"/>
    <property type="molecule type" value="Genomic_DNA"/>
</dbReference>
<evidence type="ECO:0000256" key="1">
    <source>
        <dbReference type="SAM" id="MobiDB-lite"/>
    </source>
</evidence>
<feature type="region of interest" description="Disordered" evidence="1">
    <location>
        <begin position="1"/>
        <end position="205"/>
    </location>
</feature>
<name>A0A7W7SQ49_9ACTN</name>
<feature type="compositionally biased region" description="Polar residues" evidence="1">
    <location>
        <begin position="68"/>
        <end position="102"/>
    </location>
</feature>
<protein>
    <recommendedName>
        <fullName evidence="4">EcsC protein family protein</fullName>
    </recommendedName>
</protein>